<evidence type="ECO:0008006" key="5">
    <source>
        <dbReference type="Google" id="ProtNLM"/>
    </source>
</evidence>
<keyword evidence="2" id="KW-0812">Transmembrane</keyword>
<accession>A0A1L8CXI1</accession>
<organism evidence="3 4">
    <name type="scientific">Carboxydothermus pertinax</name>
    <dbReference type="NCBI Taxonomy" id="870242"/>
    <lineage>
        <taxon>Bacteria</taxon>
        <taxon>Bacillati</taxon>
        <taxon>Bacillota</taxon>
        <taxon>Clostridia</taxon>
        <taxon>Thermoanaerobacterales</taxon>
        <taxon>Thermoanaerobacteraceae</taxon>
        <taxon>Carboxydothermus</taxon>
    </lineage>
</organism>
<dbReference type="Proteomes" id="UP000187485">
    <property type="component" value="Unassembled WGS sequence"/>
</dbReference>
<dbReference type="EMBL" id="BDJK01000055">
    <property type="protein sequence ID" value="GAV23632.1"/>
    <property type="molecule type" value="Genomic_DNA"/>
</dbReference>
<feature type="transmembrane region" description="Helical" evidence="2">
    <location>
        <begin position="241"/>
        <end position="263"/>
    </location>
</feature>
<evidence type="ECO:0000256" key="2">
    <source>
        <dbReference type="SAM" id="Phobius"/>
    </source>
</evidence>
<evidence type="ECO:0000313" key="3">
    <source>
        <dbReference type="EMBL" id="GAV23632.1"/>
    </source>
</evidence>
<dbReference type="OrthoDB" id="1722786at2"/>
<comment type="caution">
    <text evidence="3">The sequence shown here is derived from an EMBL/GenBank/DDBJ whole genome shotgun (WGS) entry which is preliminary data.</text>
</comment>
<dbReference type="RefSeq" id="WP_075860025.1">
    <property type="nucleotide sequence ID" value="NZ_BDJK01000055.1"/>
</dbReference>
<name>A0A1L8CXI1_9THEO</name>
<sequence>MSKQRFWPSIFLLAVFVIFFISPVLAQEPVVSQFFDVNVLPEYDTPGKVLTTLSGIIQNQGNTDLKELTFTIPSDSSIDKVAFVRETGELTYLPFNLENKGNQAVLKITLNPVVKPNKQLNIFIQFHFGNLILTEKKVDAILNFPFTAKRLNVKILEPQGAGLFKTNLQNDLLTQTHEGLKLHSFTLENKNVLSFNFSYSRTDTTPVMPKEDYQSALSRLQEQAKAEQKTNAAKSSNNSSLIAGIIIIFVILAIGGTIAYYLVRSKSESQREAVNKKVLRKMLIEGKITEEEYRRLLKKSLEQEG</sequence>
<evidence type="ECO:0000256" key="1">
    <source>
        <dbReference type="SAM" id="Coils"/>
    </source>
</evidence>
<gene>
    <name evidence="3" type="ORF">cpu_21420</name>
</gene>
<protein>
    <recommendedName>
        <fullName evidence="5">SHOCT domain-containing protein</fullName>
    </recommendedName>
</protein>
<proteinExistence type="predicted"/>
<keyword evidence="2" id="KW-1133">Transmembrane helix</keyword>
<keyword evidence="2" id="KW-0472">Membrane</keyword>
<feature type="coiled-coil region" evidence="1">
    <location>
        <begin position="210"/>
        <end position="237"/>
    </location>
</feature>
<dbReference type="AlphaFoldDB" id="A0A1L8CXI1"/>
<dbReference type="STRING" id="870242.cpu_21420"/>
<keyword evidence="4" id="KW-1185">Reference proteome</keyword>
<reference evidence="4" key="1">
    <citation type="submission" date="2016-12" db="EMBL/GenBank/DDBJ databases">
        <title>Draft Genome Sequences od Carboxydothermus pertinax and islandicus, Hydrogenogenic Carboxydotrophic Bacteria.</title>
        <authorList>
            <person name="Fukuyama Y."/>
            <person name="Ohmae K."/>
            <person name="Yoneda Y."/>
            <person name="Yoshida T."/>
            <person name="Sako Y."/>
        </authorList>
    </citation>
    <scope>NUCLEOTIDE SEQUENCE [LARGE SCALE GENOMIC DNA]</scope>
    <source>
        <strain evidence="4">Ug1</strain>
    </source>
</reference>
<evidence type="ECO:0000313" key="4">
    <source>
        <dbReference type="Proteomes" id="UP000187485"/>
    </source>
</evidence>
<keyword evidence="1" id="KW-0175">Coiled coil</keyword>